<comment type="cofactor">
    <cofactor evidence="1">
        <name>Mn(2+)</name>
        <dbReference type="ChEBI" id="CHEBI:29035"/>
    </cofactor>
</comment>
<dbReference type="SUPFAM" id="SSF55811">
    <property type="entry name" value="Nudix"/>
    <property type="match status" value="1"/>
</dbReference>
<dbReference type="InterPro" id="IPR015797">
    <property type="entry name" value="NUDIX_hydrolase-like_dom_sf"/>
</dbReference>
<dbReference type="Gene3D" id="3.90.79.10">
    <property type="entry name" value="Nucleoside Triphosphate Pyrophosphohydrolase"/>
    <property type="match status" value="1"/>
</dbReference>
<comment type="similarity">
    <text evidence="3 8">Belongs to the Nudix hydrolase family.</text>
</comment>
<comment type="cofactor">
    <cofactor evidence="2">
        <name>Mg(2+)</name>
        <dbReference type="ChEBI" id="CHEBI:18420"/>
    </cofactor>
</comment>
<dbReference type="PANTHER" id="PTHR22769">
    <property type="entry name" value="MUTT/NUDIX HYDROLASE"/>
    <property type="match status" value="1"/>
</dbReference>
<evidence type="ECO:0000256" key="2">
    <source>
        <dbReference type="ARBA" id="ARBA00001946"/>
    </source>
</evidence>
<evidence type="ECO:0000259" key="9">
    <source>
        <dbReference type="PROSITE" id="PS51462"/>
    </source>
</evidence>
<keyword evidence="11" id="KW-1185">Reference proteome</keyword>
<dbReference type="GO" id="GO:0046872">
    <property type="term" value="F:metal ion binding"/>
    <property type="evidence" value="ECO:0007669"/>
    <property type="project" value="UniProtKB-KW"/>
</dbReference>
<reference evidence="10" key="1">
    <citation type="journal article" date="2023" name="Mol. Biol. Evol.">
        <title>Third-Generation Sequencing Reveals the Adaptive Role of the Epigenome in Three Deep-Sea Polychaetes.</title>
        <authorList>
            <person name="Perez M."/>
            <person name="Aroh O."/>
            <person name="Sun Y."/>
            <person name="Lan Y."/>
            <person name="Juniper S.K."/>
            <person name="Young C.R."/>
            <person name="Angers B."/>
            <person name="Qian P.Y."/>
        </authorList>
    </citation>
    <scope>NUCLEOTIDE SEQUENCE</scope>
    <source>
        <strain evidence="10">R07B-5</strain>
    </source>
</reference>
<keyword evidence="6" id="KW-0460">Magnesium</keyword>
<dbReference type="InterPro" id="IPR020084">
    <property type="entry name" value="NUDIX_hydrolase_CS"/>
</dbReference>
<dbReference type="PROSITE" id="PS51462">
    <property type="entry name" value="NUDIX"/>
    <property type="match status" value="1"/>
</dbReference>
<evidence type="ECO:0000256" key="8">
    <source>
        <dbReference type="RuleBase" id="RU003476"/>
    </source>
</evidence>
<dbReference type="Pfam" id="PF00293">
    <property type="entry name" value="NUDIX"/>
    <property type="match status" value="1"/>
</dbReference>
<evidence type="ECO:0000256" key="6">
    <source>
        <dbReference type="ARBA" id="ARBA00022842"/>
    </source>
</evidence>
<dbReference type="EMBL" id="JAODUO010000486">
    <property type="protein sequence ID" value="KAK2179502.1"/>
    <property type="molecule type" value="Genomic_DNA"/>
</dbReference>
<evidence type="ECO:0000256" key="4">
    <source>
        <dbReference type="ARBA" id="ARBA00022723"/>
    </source>
</evidence>
<proteinExistence type="inferred from homology"/>
<evidence type="ECO:0000256" key="7">
    <source>
        <dbReference type="ARBA" id="ARBA00023211"/>
    </source>
</evidence>
<dbReference type="GO" id="GO:0044716">
    <property type="term" value="F:8-oxo-GDP phosphatase activity"/>
    <property type="evidence" value="ECO:0007669"/>
    <property type="project" value="TreeGrafter"/>
</dbReference>
<feature type="domain" description="Nudix hydrolase" evidence="9">
    <location>
        <begin position="38"/>
        <end position="172"/>
    </location>
</feature>
<evidence type="ECO:0000256" key="5">
    <source>
        <dbReference type="ARBA" id="ARBA00022801"/>
    </source>
</evidence>
<evidence type="ECO:0000313" key="10">
    <source>
        <dbReference type="EMBL" id="KAK2179502.1"/>
    </source>
</evidence>
<keyword evidence="5 8" id="KW-0378">Hydrolase</keyword>
<protein>
    <recommendedName>
        <fullName evidence="9">Nudix hydrolase domain-containing protein</fullName>
    </recommendedName>
</protein>
<name>A0AAD9KXQ2_RIDPI</name>
<keyword evidence="7" id="KW-0464">Manganese</keyword>
<accession>A0AAD9KXQ2</accession>
<dbReference type="GO" id="GO:0044715">
    <property type="term" value="F:8-oxo-dGDP phosphatase activity"/>
    <property type="evidence" value="ECO:0007669"/>
    <property type="project" value="TreeGrafter"/>
</dbReference>
<dbReference type="Proteomes" id="UP001209878">
    <property type="component" value="Unassembled WGS sequence"/>
</dbReference>
<gene>
    <name evidence="10" type="ORF">NP493_484g01017</name>
</gene>
<dbReference type="PRINTS" id="PR00502">
    <property type="entry name" value="NUDIXFAMILY"/>
</dbReference>
<dbReference type="PROSITE" id="PS00893">
    <property type="entry name" value="NUDIX_BOX"/>
    <property type="match status" value="1"/>
</dbReference>
<evidence type="ECO:0000256" key="1">
    <source>
        <dbReference type="ARBA" id="ARBA00001936"/>
    </source>
</evidence>
<dbReference type="CDD" id="cd04671">
    <property type="entry name" value="NUDIX_8DGDPP_Nudt18"/>
    <property type="match status" value="1"/>
</dbReference>
<dbReference type="InterPro" id="IPR042970">
    <property type="entry name" value="NUDT18_NUDIX"/>
</dbReference>
<dbReference type="AlphaFoldDB" id="A0AAD9KXQ2"/>
<dbReference type="InterPro" id="IPR020476">
    <property type="entry name" value="Nudix_hydrolase"/>
</dbReference>
<organism evidence="10 11">
    <name type="scientific">Ridgeia piscesae</name>
    <name type="common">Tubeworm</name>
    <dbReference type="NCBI Taxonomy" id="27915"/>
    <lineage>
        <taxon>Eukaryota</taxon>
        <taxon>Metazoa</taxon>
        <taxon>Spiralia</taxon>
        <taxon>Lophotrochozoa</taxon>
        <taxon>Annelida</taxon>
        <taxon>Polychaeta</taxon>
        <taxon>Sedentaria</taxon>
        <taxon>Canalipalpata</taxon>
        <taxon>Sabellida</taxon>
        <taxon>Siboglinidae</taxon>
        <taxon>Ridgeia</taxon>
    </lineage>
</organism>
<comment type="caution">
    <text evidence="10">The sequence shown here is derived from an EMBL/GenBank/DDBJ whole genome shotgun (WGS) entry which is preliminary data.</text>
</comment>
<dbReference type="InterPro" id="IPR000086">
    <property type="entry name" value="NUDIX_hydrolase_dom"/>
</dbReference>
<keyword evidence="4" id="KW-0479">Metal-binding</keyword>
<evidence type="ECO:0000256" key="3">
    <source>
        <dbReference type="ARBA" id="ARBA00005582"/>
    </source>
</evidence>
<evidence type="ECO:0000313" key="11">
    <source>
        <dbReference type="Proteomes" id="UP001209878"/>
    </source>
</evidence>
<sequence>MATDIDKDLHILLRGHALSVSSKPYIDLPAKGKYVPVLKESVCYIVAAVVTNDHQEVLMMQEAKKSCRGKWYLPAGRVEPNETLEEAVKREVLEETGLEFEPTSLAVVEIQSAIWYRFTFFGNATGGTLKTLEDQDAESLQAKWCVANSITRHNPQLPLRSSDVLSLIHTVLTYHQTEPSNRHPILRPQIVSHKKLLLRLVLVQSHG</sequence>
<dbReference type="PANTHER" id="PTHR22769:SF56">
    <property type="entry name" value="8-OXO-DGDP PHOSPHATASE NUDT18"/>
    <property type="match status" value="1"/>
</dbReference>